<reference evidence="4" key="1">
    <citation type="submission" date="2010-06" db="EMBL/GenBank/DDBJ databases">
        <authorList>
            <person name="Jiang H."/>
            <person name="Abraham K."/>
            <person name="Ali S."/>
            <person name="Alsbrooks S.L."/>
            <person name="Anim B.N."/>
            <person name="Anosike U.S."/>
            <person name="Attaway T."/>
            <person name="Bandaranaike D.P."/>
            <person name="Battles P.K."/>
            <person name="Bell S.N."/>
            <person name="Bell A.V."/>
            <person name="Beltran B."/>
            <person name="Bickham C."/>
            <person name="Bustamante Y."/>
            <person name="Caleb T."/>
            <person name="Canada A."/>
            <person name="Cardenas V."/>
            <person name="Carter K."/>
            <person name="Chacko J."/>
            <person name="Chandrabose M.N."/>
            <person name="Chavez D."/>
            <person name="Chavez A."/>
            <person name="Chen L."/>
            <person name="Chu H.-S."/>
            <person name="Claassen K.J."/>
            <person name="Cockrell R."/>
            <person name="Collins M."/>
            <person name="Cooper J.A."/>
            <person name="Cree A."/>
            <person name="Curry S.M."/>
            <person name="Da Y."/>
            <person name="Dao M.D."/>
            <person name="Das B."/>
            <person name="Davila M.-L."/>
            <person name="Davy-Carroll L."/>
            <person name="Denson S."/>
            <person name="Dinh H."/>
            <person name="Ebong V.E."/>
            <person name="Edwards J.R."/>
            <person name="Egan A."/>
            <person name="El-Daye J."/>
            <person name="Escobedo L."/>
            <person name="Fernandez S."/>
            <person name="Fernando P.R."/>
            <person name="Flagg N."/>
            <person name="Forbes L.D."/>
            <person name="Fowler R.G."/>
            <person name="Fu Q."/>
            <person name="Gabisi R.A."/>
            <person name="Ganer J."/>
            <person name="Garbino Pronczuk A."/>
            <person name="Garcia R.M."/>
            <person name="Garner T."/>
            <person name="Garrett T.E."/>
            <person name="Gonzalez D.A."/>
            <person name="Hamid H."/>
            <person name="Hawkins E.S."/>
            <person name="Hirani K."/>
            <person name="Hogues M.E."/>
            <person name="Hollins B."/>
            <person name="Hsiao C.-H."/>
            <person name="Jabil R."/>
            <person name="James M.L."/>
            <person name="Jhangiani S.N."/>
            <person name="Johnson B."/>
            <person name="Johnson Q."/>
            <person name="Joshi V."/>
            <person name="Kalu J.B."/>
            <person name="Kam C."/>
            <person name="Kashfia A."/>
            <person name="Keebler J."/>
            <person name="Kisamo H."/>
            <person name="Kovar C.L."/>
            <person name="Lago L.A."/>
            <person name="Lai C.-Y."/>
            <person name="Laidlaw J."/>
            <person name="Lara F."/>
            <person name="Le T.-K."/>
            <person name="Lee S.L."/>
            <person name="Legall F.H."/>
            <person name="Lemon S.J."/>
            <person name="Lewis L.R."/>
            <person name="Li B."/>
            <person name="Liu Y."/>
            <person name="Liu Y.-S."/>
            <person name="Lopez J."/>
            <person name="Lozado R.J."/>
            <person name="Lu J."/>
            <person name="Madu R.C."/>
            <person name="Maheshwari M."/>
            <person name="Maheshwari R."/>
            <person name="Malloy K."/>
            <person name="Martinez E."/>
            <person name="Mathew T."/>
            <person name="Mercado I.C."/>
            <person name="Mercado C."/>
            <person name="Meyer B."/>
            <person name="Montgomery K."/>
            <person name="Morgan M.B."/>
            <person name="Munidasa M."/>
            <person name="Nazareth L.V."/>
            <person name="Nelson J."/>
            <person name="Ng B.M."/>
            <person name="Nguyen N.B."/>
            <person name="Nguyen P.Q."/>
            <person name="Nguyen T."/>
            <person name="Obregon M."/>
            <person name="Okwuonu G.O."/>
            <person name="Onwere C.G."/>
            <person name="Orozco G."/>
            <person name="Parra A."/>
            <person name="Patel S."/>
            <person name="Patil S."/>
            <person name="Perez A."/>
            <person name="Perez Y."/>
            <person name="Pham C."/>
            <person name="Primus E.L."/>
            <person name="Pu L.-L."/>
            <person name="Puazo M."/>
            <person name="Qin X."/>
            <person name="Quiroz J.B."/>
            <person name="Reese J."/>
            <person name="Richards S."/>
            <person name="Rives C.M."/>
            <person name="Robberts R."/>
            <person name="Ruiz S.J."/>
            <person name="Ruiz M.J."/>
            <person name="Santibanez J."/>
            <person name="Schneider B.W."/>
            <person name="Sisson I."/>
            <person name="Smith M."/>
            <person name="Sodergren E."/>
            <person name="Song X.-Z."/>
            <person name="Song B.B."/>
            <person name="Summersgill H."/>
            <person name="Thelus R."/>
            <person name="Thornton R.D."/>
            <person name="Trejos Z.Y."/>
            <person name="Usmani K."/>
            <person name="Vattathil S."/>
            <person name="Villasana D."/>
            <person name="Walker D.L."/>
            <person name="Wang S."/>
            <person name="Wang K."/>
            <person name="White C.S."/>
            <person name="Williams A.C."/>
            <person name="Williamson J."/>
            <person name="Wilson K."/>
            <person name="Woghiren I.O."/>
            <person name="Woodworth J.R."/>
            <person name="Worley K.C."/>
            <person name="Wright R.A."/>
            <person name="Wu W."/>
            <person name="Young L."/>
            <person name="Zhang L."/>
            <person name="Zhang J."/>
            <person name="Zhu Y."/>
            <person name="Muzny D.M."/>
            <person name="Weinstock G."/>
            <person name="Gibbs R.A."/>
        </authorList>
    </citation>
    <scope>NUCLEOTIDE SEQUENCE [LARGE SCALE GENOMIC DNA]</scope>
    <source>
        <strain evidence="4">LSR1</strain>
    </source>
</reference>
<dbReference type="Pfam" id="PF23733">
    <property type="entry name" value="GRXCR1-2_C"/>
    <property type="match status" value="1"/>
</dbReference>
<feature type="compositionally biased region" description="Basic and acidic residues" evidence="1">
    <location>
        <begin position="1"/>
        <end position="10"/>
    </location>
</feature>
<dbReference type="EnsemblMetazoa" id="XM_001946851.5">
    <property type="protein sequence ID" value="XP_001946886.2"/>
    <property type="gene ID" value="LOC100169574"/>
</dbReference>
<feature type="compositionally biased region" description="Acidic residues" evidence="1">
    <location>
        <begin position="103"/>
        <end position="113"/>
    </location>
</feature>
<proteinExistence type="predicted"/>
<dbReference type="SUPFAM" id="SSF52833">
    <property type="entry name" value="Thioredoxin-like"/>
    <property type="match status" value="1"/>
</dbReference>
<evidence type="ECO:0000256" key="1">
    <source>
        <dbReference type="SAM" id="MobiDB-lite"/>
    </source>
</evidence>
<evidence type="ECO:0000313" key="3">
    <source>
        <dbReference type="EnsemblMetazoa" id="XP_001946886.2"/>
    </source>
</evidence>
<dbReference type="Gene3D" id="3.40.30.10">
    <property type="entry name" value="Glutaredoxin"/>
    <property type="match status" value="1"/>
</dbReference>
<dbReference type="OrthoDB" id="423313at2759"/>
<dbReference type="InterPro" id="IPR036249">
    <property type="entry name" value="Thioredoxin-like_sf"/>
</dbReference>
<dbReference type="KEGG" id="api:100169574"/>
<dbReference type="PROSITE" id="PS51354">
    <property type="entry name" value="GLUTAREDOXIN_2"/>
    <property type="match status" value="1"/>
</dbReference>
<dbReference type="GeneID" id="100169574"/>
<feature type="domain" description="Glutaredoxin" evidence="2">
    <location>
        <begin position="338"/>
        <end position="405"/>
    </location>
</feature>
<accession>A0A8R1W0E3</accession>
<sequence length="485" mass="52385">MLETVAEKKIPPPLPPKTRRGCLKNGGVEGNCGGGATILQSNGHVVKIRIDPMMVDGGGGAGDRVERDDGPRREHAVGRRSSTVKINITCVDPFVFRRHYTDVDDDDDEDDDEDRRSSSGHRSPLDSGTGSDLDTGSRRDESDDGTCSCDSLTSSTADPETAVMAVDLAPGRVVVAADADAVEPVASDPLAVEPPAPALQACTAAGVVATATVATVVEELPKRSTPQAVRVQQRCYNDTSTAAVVATDRVIDMDNTDQYYSFHMNENVFDEVDAAAVATAASPSDDTFAGCKTVATSDTIRSAKGTIRGVKNRVRAGIATFLQPKTNKTWQEKEAGKVVLYTTTMGIVRDTYQRCLQVRQILRTHLVKYVERDVFMSREVQKEIRERLGGDSISVPQLFVEGNLIGDAEAVERLNESGELRSILKPFKSPDACTTCQVCGGYRLLPCPMCNGSKKSVHRNHFTTEMIALKCMNCDEVGLVQCYAC</sequence>
<evidence type="ECO:0000259" key="2">
    <source>
        <dbReference type="Pfam" id="PF00462"/>
    </source>
</evidence>
<dbReference type="PANTHER" id="PTHR46990">
    <property type="entry name" value="GLUTAREDOXIN DOMAIN-CONTAINING CYSTEINE-RICH PROTEIN 1"/>
    <property type="match status" value="1"/>
</dbReference>
<evidence type="ECO:0000313" key="4">
    <source>
        <dbReference type="Proteomes" id="UP000007819"/>
    </source>
</evidence>
<organism evidence="3 4">
    <name type="scientific">Acyrthosiphon pisum</name>
    <name type="common">Pea aphid</name>
    <dbReference type="NCBI Taxonomy" id="7029"/>
    <lineage>
        <taxon>Eukaryota</taxon>
        <taxon>Metazoa</taxon>
        <taxon>Ecdysozoa</taxon>
        <taxon>Arthropoda</taxon>
        <taxon>Hexapoda</taxon>
        <taxon>Insecta</taxon>
        <taxon>Pterygota</taxon>
        <taxon>Neoptera</taxon>
        <taxon>Paraneoptera</taxon>
        <taxon>Hemiptera</taxon>
        <taxon>Sternorrhyncha</taxon>
        <taxon>Aphidomorpha</taxon>
        <taxon>Aphidoidea</taxon>
        <taxon>Aphididae</taxon>
        <taxon>Macrosiphini</taxon>
        <taxon>Acyrthosiphon</taxon>
    </lineage>
</organism>
<name>A0A8R1W0E3_ACYPI</name>
<dbReference type="PANTHER" id="PTHR46990:SF1">
    <property type="entry name" value="GLUTAREDOXIN DOMAIN-CONTAINING CYSTEINE-RICH PROTEIN 1"/>
    <property type="match status" value="1"/>
</dbReference>
<dbReference type="Proteomes" id="UP000007819">
    <property type="component" value="Chromosome A1"/>
</dbReference>
<dbReference type="GO" id="GO:0007605">
    <property type="term" value="P:sensory perception of sound"/>
    <property type="evidence" value="ECO:0007669"/>
    <property type="project" value="InterPro"/>
</dbReference>
<reference evidence="3" key="2">
    <citation type="submission" date="2022-06" db="UniProtKB">
        <authorList>
            <consortium name="EnsemblMetazoa"/>
        </authorList>
    </citation>
    <scope>IDENTIFICATION</scope>
</reference>
<keyword evidence="4" id="KW-1185">Reference proteome</keyword>
<protein>
    <recommendedName>
        <fullName evidence="2">Glutaredoxin domain-containing protein</fullName>
    </recommendedName>
</protein>
<feature type="compositionally biased region" description="Polar residues" evidence="1">
    <location>
        <begin position="148"/>
        <end position="158"/>
    </location>
</feature>
<dbReference type="InterPro" id="IPR042797">
    <property type="entry name" value="GRXCR1"/>
</dbReference>
<dbReference type="RefSeq" id="XP_001946886.2">
    <property type="nucleotide sequence ID" value="XM_001946851.5"/>
</dbReference>
<dbReference type="Pfam" id="PF00462">
    <property type="entry name" value="Glutaredoxin"/>
    <property type="match status" value="1"/>
</dbReference>
<feature type="region of interest" description="Disordered" evidence="1">
    <location>
        <begin position="55"/>
        <end position="80"/>
    </location>
</feature>
<feature type="region of interest" description="Disordered" evidence="1">
    <location>
        <begin position="102"/>
        <end position="158"/>
    </location>
</feature>
<feature type="compositionally biased region" description="Basic and acidic residues" evidence="1">
    <location>
        <begin position="63"/>
        <end position="77"/>
    </location>
</feature>
<feature type="region of interest" description="Disordered" evidence="1">
    <location>
        <begin position="1"/>
        <end position="20"/>
    </location>
</feature>
<dbReference type="CDD" id="cd03031">
    <property type="entry name" value="GRX_GRX_like"/>
    <property type="match status" value="1"/>
</dbReference>
<dbReference type="InterPro" id="IPR002109">
    <property type="entry name" value="Glutaredoxin"/>
</dbReference>
<dbReference type="AlphaFoldDB" id="A0A8R1W0E3"/>